<sequence length="74" mass="8621">MDPSSEVLRRINELAAQRLALWSKGHLTDQDRERISQITMELDRLWEKRREERAASAHGMPLRRILAGDLRRGG</sequence>
<proteinExistence type="predicted"/>
<dbReference type="Proteomes" id="UP001333102">
    <property type="component" value="Chromosome"/>
</dbReference>
<evidence type="ECO:0000313" key="1">
    <source>
        <dbReference type="EMBL" id="WRP14055.1"/>
    </source>
</evidence>
<name>A0ABZ1BNA6_9FIRM</name>
<organism evidence="1 2">
    <name type="scientific">Geochorda subterranea</name>
    <dbReference type="NCBI Taxonomy" id="3109564"/>
    <lineage>
        <taxon>Bacteria</taxon>
        <taxon>Bacillati</taxon>
        <taxon>Bacillota</taxon>
        <taxon>Limnochordia</taxon>
        <taxon>Limnochordales</taxon>
        <taxon>Geochordaceae</taxon>
        <taxon>Geochorda</taxon>
    </lineage>
</organism>
<dbReference type="RefSeq" id="WP_324668343.1">
    <property type="nucleotide sequence ID" value="NZ_CP141614.1"/>
</dbReference>
<evidence type="ECO:0008006" key="3">
    <source>
        <dbReference type="Google" id="ProtNLM"/>
    </source>
</evidence>
<accession>A0ABZ1BNA6</accession>
<reference evidence="2" key="1">
    <citation type="submission" date="2023-12" db="EMBL/GenBank/DDBJ databases">
        <title>Novel isolates from deep terrestrial aquifers shed light on the physiology and ecology of the class Limnochordia.</title>
        <authorList>
            <person name="Karnachuk O.V."/>
            <person name="Lukina A.P."/>
            <person name="Avakyan M.R."/>
            <person name="Kadnikov V."/>
            <person name="Begmatov S."/>
            <person name="Beletsky A.V."/>
            <person name="Mardanov A.V."/>
            <person name="Ravin N.V."/>
        </authorList>
    </citation>
    <scope>NUCLEOTIDE SEQUENCE [LARGE SCALE GENOMIC DNA]</scope>
    <source>
        <strain evidence="2">LN</strain>
    </source>
</reference>
<dbReference type="EMBL" id="CP141614">
    <property type="protein sequence ID" value="WRP14055.1"/>
    <property type="molecule type" value="Genomic_DNA"/>
</dbReference>
<protein>
    <recommendedName>
        <fullName evidence="3">DUF2630 family protein</fullName>
    </recommendedName>
</protein>
<evidence type="ECO:0000313" key="2">
    <source>
        <dbReference type="Proteomes" id="UP001333102"/>
    </source>
</evidence>
<keyword evidence="2" id="KW-1185">Reference proteome</keyword>
<gene>
    <name evidence="1" type="ORF">VLY81_11575</name>
</gene>